<evidence type="ECO:0000313" key="4">
    <source>
        <dbReference type="Proteomes" id="UP001151081"/>
    </source>
</evidence>
<organism evidence="3 4">
    <name type="scientific">Polyangium jinanense</name>
    <dbReference type="NCBI Taxonomy" id="2829994"/>
    <lineage>
        <taxon>Bacteria</taxon>
        <taxon>Pseudomonadati</taxon>
        <taxon>Myxococcota</taxon>
        <taxon>Polyangia</taxon>
        <taxon>Polyangiales</taxon>
        <taxon>Polyangiaceae</taxon>
        <taxon>Polyangium</taxon>
    </lineage>
</organism>
<dbReference type="CDD" id="cd07041">
    <property type="entry name" value="STAS_RsbR_RsbS_like"/>
    <property type="match status" value="1"/>
</dbReference>
<dbReference type="PROSITE" id="PS50801">
    <property type="entry name" value="STAS"/>
    <property type="match status" value="1"/>
</dbReference>
<dbReference type="EMBL" id="JAGTJJ010000009">
    <property type="protein sequence ID" value="MDC3982701.1"/>
    <property type="molecule type" value="Genomic_DNA"/>
</dbReference>
<dbReference type="InterPro" id="IPR051932">
    <property type="entry name" value="Bact_StressResp_Reg"/>
</dbReference>
<dbReference type="Gene3D" id="3.30.450.20">
    <property type="entry name" value="PAS domain"/>
    <property type="match status" value="1"/>
</dbReference>
<dbReference type="Pfam" id="PF13426">
    <property type="entry name" value="PAS_9"/>
    <property type="match status" value="1"/>
</dbReference>
<dbReference type="SUPFAM" id="SSF55785">
    <property type="entry name" value="PYP-like sensor domain (PAS domain)"/>
    <property type="match status" value="1"/>
</dbReference>
<proteinExistence type="predicted"/>
<dbReference type="SUPFAM" id="SSF52091">
    <property type="entry name" value="SpoIIaa-like"/>
    <property type="match status" value="1"/>
</dbReference>
<protein>
    <submittedName>
        <fullName evidence="3">PAS domain-containing protein</fullName>
    </submittedName>
</protein>
<dbReference type="InterPro" id="IPR036513">
    <property type="entry name" value="STAS_dom_sf"/>
</dbReference>
<reference evidence="3 4" key="1">
    <citation type="submission" date="2021-04" db="EMBL/GenBank/DDBJ databases">
        <title>Genome analysis of Polyangium sp.</title>
        <authorList>
            <person name="Li Y."/>
            <person name="Wang J."/>
        </authorList>
    </citation>
    <scope>NUCLEOTIDE SEQUENCE [LARGE SCALE GENOMIC DNA]</scope>
    <source>
        <strain evidence="3 4">SDU14</strain>
    </source>
</reference>
<dbReference type="Pfam" id="PF01740">
    <property type="entry name" value="STAS"/>
    <property type="match status" value="1"/>
</dbReference>
<gene>
    <name evidence="3" type="ORF">KEG57_19450</name>
</gene>
<dbReference type="PANTHER" id="PTHR33745">
    <property type="entry name" value="RSBT ANTAGONIST PROTEIN RSBS-RELATED"/>
    <property type="match status" value="1"/>
</dbReference>
<dbReference type="InterPro" id="IPR002645">
    <property type="entry name" value="STAS_dom"/>
</dbReference>
<dbReference type="RefSeq" id="WP_272422570.1">
    <property type="nucleotide sequence ID" value="NZ_JAGTJJ010000009.1"/>
</dbReference>
<comment type="caution">
    <text evidence="3">The sequence shown here is derived from an EMBL/GenBank/DDBJ whole genome shotgun (WGS) entry which is preliminary data.</text>
</comment>
<dbReference type="PANTHER" id="PTHR33745:SF3">
    <property type="entry name" value="RSBT CO-ANTAGONIST PROTEIN RSBRC"/>
    <property type="match status" value="1"/>
</dbReference>
<accession>A0A9X4ASN9</accession>
<evidence type="ECO:0000256" key="1">
    <source>
        <dbReference type="ARBA" id="ARBA00022553"/>
    </source>
</evidence>
<sequence>MGNGVALDPSRFEAVERELAEAQATITRLEREAWRIRHMLEVTQETLTVFENGVVIDTSPQFEVMFRGKREDAIGKHAFEFVAPESHALVAEHQRRGSVEPYEATLLRMDGSTFVARIRAQNFERDGRTIRIATFADATAEKLAAEVVRTAAVVEETMQLQTELLVRLSNPLLPIAEGTLLLPLIGVIDEDRASGVLGTLTQGIVAHDARFVILDVTGVEALDTQVANLLVTCARAAALLGARVLLTGIRADVARTLVTLGHDLGSLVTFATLKQGVAHALGARR</sequence>
<dbReference type="InterPro" id="IPR035965">
    <property type="entry name" value="PAS-like_dom_sf"/>
</dbReference>
<dbReference type="CDD" id="cd00130">
    <property type="entry name" value="PAS"/>
    <property type="match status" value="1"/>
</dbReference>
<name>A0A9X4ASN9_9BACT</name>
<dbReference type="NCBIfam" id="TIGR00229">
    <property type="entry name" value="sensory_box"/>
    <property type="match status" value="1"/>
</dbReference>
<dbReference type="Proteomes" id="UP001151081">
    <property type="component" value="Unassembled WGS sequence"/>
</dbReference>
<keyword evidence="1" id="KW-0597">Phosphoprotein</keyword>
<evidence type="ECO:0000313" key="3">
    <source>
        <dbReference type="EMBL" id="MDC3982701.1"/>
    </source>
</evidence>
<dbReference type="InterPro" id="IPR000014">
    <property type="entry name" value="PAS"/>
</dbReference>
<keyword evidence="4" id="KW-1185">Reference proteome</keyword>
<feature type="domain" description="STAS" evidence="2">
    <location>
        <begin position="169"/>
        <end position="280"/>
    </location>
</feature>
<dbReference type="Gene3D" id="3.30.750.24">
    <property type="entry name" value="STAS domain"/>
    <property type="match status" value="1"/>
</dbReference>
<dbReference type="AlphaFoldDB" id="A0A9X4ASN9"/>
<evidence type="ECO:0000259" key="2">
    <source>
        <dbReference type="PROSITE" id="PS50801"/>
    </source>
</evidence>